<feature type="domain" description="AAA" evidence="1">
    <location>
        <begin position="57"/>
        <end position="182"/>
    </location>
</feature>
<dbReference type="EMBL" id="PEYU01000102">
    <property type="protein sequence ID" value="PIS21967.1"/>
    <property type="molecule type" value="Genomic_DNA"/>
</dbReference>
<sequence>MIYPLMVAKASNETYFNIDQNPWWLKDFSVTHLPEYKQTPRFAFEKLKSVFYGTDLIVVVKGLRRLGKTTIIKHLIIDILQKGAYKSEDIYFVELTQLENNLALVLKNVPPNALLIVDEIQYCRRWKDLLKKSYDTHPQKRIIVTGSSGLNLDNLDKTKKGEPLVGRFMPIILKPLTFLEYLTLEYGAGFHTGLVSTKEWEEYIFYGEFPKTLHITDADAKFDYLKKSVLEAILSGDITLYDIDKRSEFNNFYTVLASNMCQQVKKLNFASEVGLSRQTLTKYLDTLVDLGLIQLLPNYYKSLRKSSLSLKKPIFLSVNLALCALGIRDLSSPALKDFYRHVFEDAVISNIMLLRGDNARYCYWRHMQKELDLLSVSGGEIEAWEVKSNQQLGPGALEMYKRYATTVEAKSFTLVDTSNFLDVLTQPHVNPTHSI</sequence>
<dbReference type="InterPro" id="IPR041682">
    <property type="entry name" value="AAA_14"/>
</dbReference>
<dbReference type="Proteomes" id="UP000231252">
    <property type="component" value="Unassembled WGS sequence"/>
</dbReference>
<reference evidence="4" key="1">
    <citation type="submission" date="2017-09" db="EMBL/GenBank/DDBJ databases">
        <title>Depth-based differentiation of microbial function through sediment-hosted aquifers and enrichment of novel symbionts in the deep terrestrial subsurface.</title>
        <authorList>
            <person name="Probst A.J."/>
            <person name="Ladd B."/>
            <person name="Jarett J.K."/>
            <person name="Geller-Mcgrath D.E."/>
            <person name="Sieber C.M.K."/>
            <person name="Emerson J.B."/>
            <person name="Anantharaman K."/>
            <person name="Thomas B.C."/>
            <person name="Malmstrom R."/>
            <person name="Stieglmeier M."/>
            <person name="Klingl A."/>
            <person name="Woyke T."/>
            <person name="Ryan C.M."/>
            <person name="Banfield J.F."/>
        </authorList>
    </citation>
    <scope>NUCLEOTIDE SEQUENCE [LARGE SCALE GENOMIC DNA]</scope>
</reference>
<dbReference type="Pfam" id="PF13173">
    <property type="entry name" value="AAA_14"/>
    <property type="match status" value="1"/>
</dbReference>
<name>A0A2H0XAL1_UNCKA</name>
<dbReference type="PANTHER" id="PTHR33295:SF18">
    <property type="entry name" value="AAA+ ATPASE DOMAIN-CONTAINING PROTEIN"/>
    <property type="match status" value="1"/>
</dbReference>
<evidence type="ECO:0000259" key="2">
    <source>
        <dbReference type="Pfam" id="PF13635"/>
    </source>
</evidence>
<evidence type="ECO:0000313" key="3">
    <source>
        <dbReference type="EMBL" id="PIS21967.1"/>
    </source>
</evidence>
<dbReference type="AlphaFoldDB" id="A0A2H0XAL1"/>
<evidence type="ECO:0000259" key="1">
    <source>
        <dbReference type="Pfam" id="PF13173"/>
    </source>
</evidence>
<evidence type="ECO:0000313" key="4">
    <source>
        <dbReference type="Proteomes" id="UP000231252"/>
    </source>
</evidence>
<organism evidence="3 4">
    <name type="scientific">candidate division WWE3 bacterium CG08_land_8_20_14_0_20_41_10</name>
    <dbReference type="NCBI Taxonomy" id="1975085"/>
    <lineage>
        <taxon>Bacteria</taxon>
        <taxon>Katanobacteria</taxon>
    </lineage>
</organism>
<dbReference type="SUPFAM" id="SSF52540">
    <property type="entry name" value="P-loop containing nucleoside triphosphate hydrolases"/>
    <property type="match status" value="1"/>
</dbReference>
<dbReference type="Gene3D" id="3.40.50.300">
    <property type="entry name" value="P-loop containing nucleotide triphosphate hydrolases"/>
    <property type="match status" value="1"/>
</dbReference>
<proteinExistence type="predicted"/>
<comment type="caution">
    <text evidence="3">The sequence shown here is derived from an EMBL/GenBank/DDBJ whole genome shotgun (WGS) entry which is preliminary data.</text>
</comment>
<protein>
    <recommendedName>
        <fullName evidence="5">ATPase</fullName>
    </recommendedName>
</protein>
<evidence type="ECO:0008006" key="5">
    <source>
        <dbReference type="Google" id="ProtNLM"/>
    </source>
</evidence>
<feature type="domain" description="DUF4143" evidence="2">
    <location>
        <begin position="242"/>
        <end position="389"/>
    </location>
</feature>
<gene>
    <name evidence="3" type="ORF">COT50_04570</name>
</gene>
<dbReference type="InterPro" id="IPR025420">
    <property type="entry name" value="DUF4143"/>
</dbReference>
<dbReference type="PANTHER" id="PTHR33295">
    <property type="entry name" value="ATPASE"/>
    <property type="match status" value="1"/>
</dbReference>
<accession>A0A2H0XAL1</accession>
<dbReference type="Pfam" id="PF13635">
    <property type="entry name" value="DUF4143"/>
    <property type="match status" value="1"/>
</dbReference>
<dbReference type="InterPro" id="IPR027417">
    <property type="entry name" value="P-loop_NTPase"/>
</dbReference>